<feature type="transmembrane region" description="Helical" evidence="7">
    <location>
        <begin position="181"/>
        <end position="201"/>
    </location>
</feature>
<keyword evidence="5 7" id="KW-0472">Membrane</keyword>
<accession>A0AB34FK49</accession>
<dbReference type="Gene3D" id="1.20.1250.20">
    <property type="entry name" value="MFS general substrate transporter like domains"/>
    <property type="match status" value="2"/>
</dbReference>
<dbReference type="InterPro" id="IPR011701">
    <property type="entry name" value="MFS"/>
</dbReference>
<dbReference type="SUPFAM" id="SSF51338">
    <property type="entry name" value="Composite domain of metallo-dependent hydrolases"/>
    <property type="match status" value="1"/>
</dbReference>
<feature type="transmembrane region" description="Helical" evidence="7">
    <location>
        <begin position="149"/>
        <end position="169"/>
    </location>
</feature>
<keyword evidence="2" id="KW-0813">Transport</keyword>
<dbReference type="PANTHER" id="PTHR43791:SF97">
    <property type="entry name" value="ALLANTOATE TRANSPORTER, PUTATIVE (AFU_ORTHOLOGUE AFUA_1G14700)-RELATED"/>
    <property type="match status" value="1"/>
</dbReference>
<evidence type="ECO:0000313" key="10">
    <source>
        <dbReference type="Proteomes" id="UP001163105"/>
    </source>
</evidence>
<dbReference type="InterPro" id="IPR013108">
    <property type="entry name" value="Amidohydro_3"/>
</dbReference>
<reference evidence="9" key="1">
    <citation type="submission" date="2023-01" db="EMBL/GenBank/DDBJ databases">
        <title>The growth and conidiation of Purpureocillium lavendulum are regulated by nitrogen source and histone H3K14 acetylation.</title>
        <authorList>
            <person name="Tang P."/>
            <person name="Han J."/>
            <person name="Zhang C."/>
            <person name="Tang P."/>
            <person name="Qi F."/>
            <person name="Zhang K."/>
            <person name="Liang L."/>
        </authorList>
    </citation>
    <scope>NUCLEOTIDE SEQUENCE</scope>
    <source>
        <strain evidence="9">YMF1.00683</strain>
    </source>
</reference>
<keyword evidence="9" id="KW-0675">Receptor</keyword>
<feature type="transmembrane region" description="Helical" evidence="7">
    <location>
        <begin position="520"/>
        <end position="540"/>
    </location>
</feature>
<dbReference type="SUPFAM" id="SSF51556">
    <property type="entry name" value="Metallo-dependent hydrolases"/>
    <property type="match status" value="1"/>
</dbReference>
<feature type="transmembrane region" description="Helical" evidence="7">
    <location>
        <begin position="378"/>
        <end position="399"/>
    </location>
</feature>
<feature type="domain" description="Major facilitator superfamily (MFS) profile" evidence="8">
    <location>
        <begin position="52"/>
        <end position="465"/>
    </location>
</feature>
<dbReference type="GO" id="GO:0016020">
    <property type="term" value="C:membrane"/>
    <property type="evidence" value="ECO:0007669"/>
    <property type="project" value="UniProtKB-SubCell"/>
</dbReference>
<proteinExistence type="inferred from homology"/>
<feature type="transmembrane region" description="Helical" evidence="7">
    <location>
        <begin position="347"/>
        <end position="366"/>
    </location>
</feature>
<gene>
    <name evidence="9" type="ORF">O9K51_08192</name>
</gene>
<dbReference type="GO" id="GO:0022857">
    <property type="term" value="F:transmembrane transporter activity"/>
    <property type="evidence" value="ECO:0007669"/>
    <property type="project" value="InterPro"/>
</dbReference>
<protein>
    <submittedName>
        <fullName evidence="9">Ethylene receptor</fullName>
    </submittedName>
</protein>
<feature type="transmembrane region" description="Helical" evidence="7">
    <location>
        <begin position="411"/>
        <end position="429"/>
    </location>
</feature>
<evidence type="ECO:0000256" key="5">
    <source>
        <dbReference type="ARBA" id="ARBA00023136"/>
    </source>
</evidence>
<dbReference type="FunFam" id="1.20.1250.20:FF:000064">
    <property type="entry name" value="MFS allantoate transporter"/>
    <property type="match status" value="1"/>
</dbReference>
<dbReference type="PROSITE" id="PS50850">
    <property type="entry name" value="MFS"/>
    <property type="match status" value="1"/>
</dbReference>
<feature type="transmembrane region" description="Helical" evidence="7">
    <location>
        <begin position="441"/>
        <end position="460"/>
    </location>
</feature>
<dbReference type="PANTHER" id="PTHR43791">
    <property type="entry name" value="PERMEASE-RELATED"/>
    <property type="match status" value="1"/>
</dbReference>
<evidence type="ECO:0000256" key="4">
    <source>
        <dbReference type="ARBA" id="ARBA00022989"/>
    </source>
</evidence>
<dbReference type="Pfam" id="PF07690">
    <property type="entry name" value="MFS_1"/>
    <property type="match status" value="1"/>
</dbReference>
<name>A0AB34FK49_9HYPO</name>
<comment type="similarity">
    <text evidence="6">Belongs to the major facilitator superfamily. Allantoate permease family.</text>
</comment>
<dbReference type="Gene3D" id="3.20.20.140">
    <property type="entry name" value="Metal-dependent hydrolases"/>
    <property type="match status" value="2"/>
</dbReference>
<evidence type="ECO:0000259" key="8">
    <source>
        <dbReference type="PROSITE" id="PS50850"/>
    </source>
</evidence>
<dbReference type="SUPFAM" id="SSF103473">
    <property type="entry name" value="MFS general substrate transporter"/>
    <property type="match status" value="1"/>
</dbReference>
<feature type="transmembrane region" description="Helical" evidence="7">
    <location>
        <begin position="119"/>
        <end position="137"/>
    </location>
</feature>
<dbReference type="EMBL" id="JAQHRD010000007">
    <property type="protein sequence ID" value="KAJ6438791.1"/>
    <property type="molecule type" value="Genomic_DNA"/>
</dbReference>
<organism evidence="9 10">
    <name type="scientific">Purpureocillium lavendulum</name>
    <dbReference type="NCBI Taxonomy" id="1247861"/>
    <lineage>
        <taxon>Eukaryota</taxon>
        <taxon>Fungi</taxon>
        <taxon>Dikarya</taxon>
        <taxon>Ascomycota</taxon>
        <taxon>Pezizomycotina</taxon>
        <taxon>Sordariomycetes</taxon>
        <taxon>Hypocreomycetidae</taxon>
        <taxon>Hypocreales</taxon>
        <taxon>Ophiocordycipitaceae</taxon>
        <taxon>Purpureocillium</taxon>
    </lineage>
</organism>
<evidence type="ECO:0000313" key="9">
    <source>
        <dbReference type="EMBL" id="KAJ6438791.1"/>
    </source>
</evidence>
<dbReference type="InterPro" id="IPR032466">
    <property type="entry name" value="Metal_Hydrolase"/>
</dbReference>
<dbReference type="GO" id="GO:0016810">
    <property type="term" value="F:hydrolase activity, acting on carbon-nitrogen (but not peptide) bonds"/>
    <property type="evidence" value="ECO:0007669"/>
    <property type="project" value="InterPro"/>
</dbReference>
<dbReference type="InterPro" id="IPR020846">
    <property type="entry name" value="MFS_dom"/>
</dbReference>
<dbReference type="InterPro" id="IPR036259">
    <property type="entry name" value="MFS_trans_sf"/>
</dbReference>
<feature type="transmembrane region" description="Helical" evidence="7">
    <location>
        <begin position="313"/>
        <end position="335"/>
    </location>
</feature>
<evidence type="ECO:0000256" key="1">
    <source>
        <dbReference type="ARBA" id="ARBA00004141"/>
    </source>
</evidence>
<dbReference type="InterPro" id="IPR011059">
    <property type="entry name" value="Metal-dep_hydrolase_composite"/>
</dbReference>
<keyword evidence="3 7" id="KW-0812">Transmembrane</keyword>
<sequence>MEKGTKPDAIRSVGEEHMATVDNAFQYLKEHHVEPLSEADDRRILRKIDRHLLPMMIVTYTLNFMDKNALSYSASFGLTDDNHLHGNQYSWASGSVFYLAYMVSQPVVARLIVRFPVGRFVACATILWGATLMTMAASRSFAALMSIRAILGCLESCINPAFMIISAQWWKRDEQPLRITYWYLGNSIGQVCGGLLGYGIAHIQHHSVARWAWFFIIFGSITILYGIFLLYYLPDSPMNARWLSERDRALAIERVRSNRTSIENNVWKWSQFKECVLDVQCWILVATFFLDDVPAGGVGSFGSIVVKGFGFSALYSTLLLCPLGIIQAICVLFGGFMTSRFQNIRTWLIAGCQIPALIGAVLLYTLPRSNQRGLLGSYYVVQTHGIVGTLTMSLVTSNVAGYTKKVTASAMMYIAYCVGQVVGPQPFLANEAPVYETAFRAAFVCFALCITFSLALRLYLVRENKSRDRLAREQSATHETNDEFLDLTDKQQKMKRMKDIQWQLARPSGQHRAALGVQSWFLLPLGVFAVAASYLILAHWQFSHQRPTAATDLALLTRADLKYGTAQCTLNRQRPYVNHDLATERLARPRLGLRKVLRNATLINGDGTTTPNCTIEVQGRNFTRVCFPWRPSESGPEEEGGATVVELHGRIVTPGLIDMHSHAGVRETPQLWATEDVTEVSAPVTPWGRAIDGLKPHDQAIAFIGSGGVTTSLVLTGAKNLISGEGVVIKMRRADSARGLIVDMTSGNGTGKPQRFLKMAMGENQKRQFEHTSGGPATRLGESYWFRNAFGEARRVMRAQDRWCEAASTAAGRSRLAVEYPRSLQWQTLVDVMRGDVRVNVHGYETEDIYALLDHADEFGFNVTAFHHALHSDQILEELKSRNIAVVGFSDSWGDKKELYNVSSSFPKRIVDHGIPLALTRDHPAEHGQWLAYEAQIAHHFGLGANHALASVMAVPARLLGLDNRLGFIRPGYDADFVIWDRHPLRVGATPLEVYIDGSSQVRASDAAWHASNKRTAALSAPGARPTGDHAKNCRQGAADFVLYGIQRSYVGQDNMRSDMAEGHNLTAVFQNGKMVCLGGRRCDDRAKEAIEKRAAVINVRDGHILPGLTIVTRLHGLAEMHQEPSTTDGYSHGDIDGPVLKSRFGLRFGGIHLQRAHGGGVTRIVTPPLTSGFLHDVSCRFRSGARSAIDDDAITEPHTALHFSIGHEAKTSQLPSVTAQISALRNILTAGHGTHDVHGRAARGELPVVIHTNSKDVIAQMIALKRETAAHIVIMGGAEAHHLAPALAAANVPVIMAPFWGCEPLTWESRSCLPGPPLTESLGPTVLLQHGVEVAISNWDVTNNHIRNSAWEAGWVAGSGNTTLALDLVSRNIENILRLRPTTDVVVYEGDPFEFGARVAVIIEQGRIRSCYPSPDET</sequence>
<comment type="subcellular location">
    <subcellularLocation>
        <location evidence="1">Membrane</location>
        <topology evidence="1">Multi-pass membrane protein</topology>
    </subcellularLocation>
</comment>
<feature type="transmembrane region" description="Helical" evidence="7">
    <location>
        <begin position="213"/>
        <end position="233"/>
    </location>
</feature>
<comment type="caution">
    <text evidence="9">The sequence shown here is derived from an EMBL/GenBank/DDBJ whole genome shotgun (WGS) entry which is preliminary data.</text>
</comment>
<evidence type="ECO:0000256" key="3">
    <source>
        <dbReference type="ARBA" id="ARBA00022692"/>
    </source>
</evidence>
<evidence type="ECO:0000256" key="6">
    <source>
        <dbReference type="ARBA" id="ARBA00037968"/>
    </source>
</evidence>
<dbReference type="Proteomes" id="UP001163105">
    <property type="component" value="Unassembled WGS sequence"/>
</dbReference>
<keyword evidence="10" id="KW-1185">Reference proteome</keyword>
<dbReference type="Pfam" id="PF07969">
    <property type="entry name" value="Amidohydro_3"/>
    <property type="match status" value="1"/>
</dbReference>
<keyword evidence="4 7" id="KW-1133">Transmembrane helix</keyword>
<evidence type="ECO:0000256" key="2">
    <source>
        <dbReference type="ARBA" id="ARBA00022448"/>
    </source>
</evidence>
<evidence type="ECO:0000256" key="7">
    <source>
        <dbReference type="SAM" id="Phobius"/>
    </source>
</evidence>